<dbReference type="GO" id="GO:0000287">
    <property type="term" value="F:magnesium ion binding"/>
    <property type="evidence" value="ECO:0007669"/>
    <property type="project" value="TreeGrafter"/>
</dbReference>
<dbReference type="STRING" id="1604334.SAMN05421546_1170"/>
<evidence type="ECO:0000256" key="4">
    <source>
        <dbReference type="ARBA" id="ARBA00022475"/>
    </source>
</evidence>
<keyword evidence="5 8" id="KW-0812">Transmembrane</keyword>
<dbReference type="InterPro" id="IPR045863">
    <property type="entry name" value="CorA_TM1_TM2"/>
</dbReference>
<keyword evidence="6 8" id="KW-1133">Transmembrane helix</keyword>
<feature type="transmembrane region" description="Helical" evidence="8">
    <location>
        <begin position="310"/>
        <end position="328"/>
    </location>
</feature>
<evidence type="ECO:0000313" key="9">
    <source>
        <dbReference type="EMBL" id="SIQ35497.1"/>
    </source>
</evidence>
<evidence type="ECO:0000256" key="2">
    <source>
        <dbReference type="ARBA" id="ARBA00009765"/>
    </source>
</evidence>
<keyword evidence="4" id="KW-1003">Cell membrane</keyword>
<evidence type="ECO:0000256" key="8">
    <source>
        <dbReference type="SAM" id="Phobius"/>
    </source>
</evidence>
<dbReference type="InterPro" id="IPR002523">
    <property type="entry name" value="MgTranspt_CorA/ZnTranspt_ZntB"/>
</dbReference>
<dbReference type="InterPro" id="IPR045861">
    <property type="entry name" value="CorA_cytoplasmic_dom"/>
</dbReference>
<dbReference type="PANTHER" id="PTHR46494:SF1">
    <property type="entry name" value="CORA FAMILY METAL ION TRANSPORTER (EUROFUNG)"/>
    <property type="match status" value="1"/>
</dbReference>
<dbReference type="RefSeq" id="WP_165688561.1">
    <property type="nucleotide sequence ID" value="NZ_FTLW01000002.1"/>
</dbReference>
<protein>
    <submittedName>
        <fullName evidence="9">Magnesium Mg(2+) and cobalt Co(2+) transport protein (CorA)</fullName>
    </submittedName>
</protein>
<gene>
    <name evidence="9" type="ORF">SAMN05421546_1170</name>
</gene>
<evidence type="ECO:0000313" key="10">
    <source>
        <dbReference type="Proteomes" id="UP000241788"/>
    </source>
</evidence>
<dbReference type="SUPFAM" id="SSF143865">
    <property type="entry name" value="CorA soluble domain-like"/>
    <property type="match status" value="1"/>
</dbReference>
<dbReference type="GO" id="GO:0015087">
    <property type="term" value="F:cobalt ion transmembrane transporter activity"/>
    <property type="evidence" value="ECO:0007669"/>
    <property type="project" value="TreeGrafter"/>
</dbReference>
<evidence type="ECO:0000256" key="3">
    <source>
        <dbReference type="ARBA" id="ARBA00022448"/>
    </source>
</evidence>
<dbReference type="Pfam" id="PF01544">
    <property type="entry name" value="CorA"/>
    <property type="match status" value="1"/>
</dbReference>
<accession>A0A1N6S399</accession>
<dbReference type="GO" id="GO:0050897">
    <property type="term" value="F:cobalt ion binding"/>
    <property type="evidence" value="ECO:0007669"/>
    <property type="project" value="TreeGrafter"/>
</dbReference>
<dbReference type="Gene3D" id="3.30.460.20">
    <property type="entry name" value="CorA soluble domain-like"/>
    <property type="match status" value="1"/>
</dbReference>
<evidence type="ECO:0000256" key="5">
    <source>
        <dbReference type="ARBA" id="ARBA00022692"/>
    </source>
</evidence>
<organism evidence="9 10">
    <name type="scientific">Solilutibacter tolerans</name>
    <dbReference type="NCBI Taxonomy" id="1604334"/>
    <lineage>
        <taxon>Bacteria</taxon>
        <taxon>Pseudomonadati</taxon>
        <taxon>Pseudomonadota</taxon>
        <taxon>Gammaproteobacteria</taxon>
        <taxon>Lysobacterales</taxon>
        <taxon>Lysobacteraceae</taxon>
        <taxon>Solilutibacter</taxon>
    </lineage>
</organism>
<dbReference type="GO" id="GO:0005886">
    <property type="term" value="C:plasma membrane"/>
    <property type="evidence" value="ECO:0007669"/>
    <property type="project" value="UniProtKB-SubCell"/>
</dbReference>
<proteinExistence type="inferred from homology"/>
<keyword evidence="10" id="KW-1185">Reference proteome</keyword>
<evidence type="ECO:0000256" key="6">
    <source>
        <dbReference type="ARBA" id="ARBA00022989"/>
    </source>
</evidence>
<dbReference type="EMBL" id="FTLW01000002">
    <property type="protein sequence ID" value="SIQ35497.1"/>
    <property type="molecule type" value="Genomic_DNA"/>
</dbReference>
<dbReference type="AlphaFoldDB" id="A0A1N6S399"/>
<keyword evidence="7 8" id="KW-0472">Membrane</keyword>
<dbReference type="GO" id="GO:0015095">
    <property type="term" value="F:magnesium ion transmembrane transporter activity"/>
    <property type="evidence" value="ECO:0007669"/>
    <property type="project" value="TreeGrafter"/>
</dbReference>
<feature type="transmembrane region" description="Helical" evidence="8">
    <location>
        <begin position="276"/>
        <end position="298"/>
    </location>
</feature>
<dbReference type="Gene3D" id="1.20.58.340">
    <property type="entry name" value="Magnesium transport protein CorA, transmembrane region"/>
    <property type="match status" value="2"/>
</dbReference>
<dbReference type="PANTHER" id="PTHR46494">
    <property type="entry name" value="CORA FAMILY METAL ION TRANSPORTER (EUROFUNG)"/>
    <property type="match status" value="1"/>
</dbReference>
<evidence type="ECO:0000256" key="7">
    <source>
        <dbReference type="ARBA" id="ARBA00023136"/>
    </source>
</evidence>
<keyword evidence="3" id="KW-0813">Transport</keyword>
<sequence length="334" mass="36824">MTGVTEVTEKRQVRMQAMLFDAQRGNREIGADDLFGQERSSDQLVWIDLVDPSEEDVHELAARLSLPSAAVEGYLGTETNPTLENCGKCFWLRVVAVADTSGHEFTGTVLTIVAGSNFVATLHRTPVAFLETFRQGTASKGGVGALGSGSFVAALLDWHLGTYFEAVSRFELAVERLEVEVLSTEPRDCLAELRLLRKGASRLRRMLAPHRIVFTALSRPDFRPEEDEQTDRHFRVLDTHYERAMDMVENARDLVVGSFELFSTQTALAANETMKVLTFVTVVVGVLAVIGGVLGMNFEAPFFKTGVRGFSVAVALMLILAGISVILGRNRRWI</sequence>
<dbReference type="Proteomes" id="UP000241788">
    <property type="component" value="Unassembled WGS sequence"/>
</dbReference>
<comment type="subcellular location">
    <subcellularLocation>
        <location evidence="1">Cell membrane</location>
        <topology evidence="1">Multi-pass membrane protein</topology>
    </subcellularLocation>
</comment>
<dbReference type="SUPFAM" id="SSF144083">
    <property type="entry name" value="Magnesium transport protein CorA, transmembrane region"/>
    <property type="match status" value="1"/>
</dbReference>
<evidence type="ECO:0000256" key="1">
    <source>
        <dbReference type="ARBA" id="ARBA00004651"/>
    </source>
</evidence>
<name>A0A1N6S399_9GAMM</name>
<reference evidence="10" key="1">
    <citation type="submission" date="2017-01" db="EMBL/GenBank/DDBJ databases">
        <authorList>
            <person name="Varghese N."/>
            <person name="Submissions S."/>
        </authorList>
    </citation>
    <scope>NUCLEOTIDE SEQUENCE [LARGE SCALE GENOMIC DNA]</scope>
    <source>
        <strain evidence="10">UM1</strain>
    </source>
</reference>
<comment type="similarity">
    <text evidence="2">Belongs to the CorA metal ion transporter (MIT) (TC 1.A.35) family.</text>
</comment>